<dbReference type="AlphaFoldDB" id="A0A0J5FN99"/>
<dbReference type="Gene3D" id="3.40.50.970">
    <property type="match status" value="2"/>
</dbReference>
<dbReference type="PANTHER" id="PTHR18968">
    <property type="entry name" value="THIAMINE PYROPHOSPHATE ENZYMES"/>
    <property type="match status" value="1"/>
</dbReference>
<dbReference type="Pfam" id="PF02775">
    <property type="entry name" value="TPP_enzyme_C"/>
    <property type="match status" value="1"/>
</dbReference>
<dbReference type="PATRIC" id="fig|880157.4.peg.3806"/>
<evidence type="ECO:0000256" key="3">
    <source>
        <dbReference type="ARBA" id="ARBA00023052"/>
    </source>
</evidence>
<dbReference type="RefSeq" id="WP_047964701.1">
    <property type="nucleotide sequence ID" value="NZ_CAWMBG010000145.1"/>
</dbReference>
<dbReference type="Gene3D" id="3.40.50.1220">
    <property type="entry name" value="TPP-binding domain"/>
    <property type="match status" value="1"/>
</dbReference>
<comment type="similarity">
    <text evidence="2 4">Belongs to the TPP enzyme family.</text>
</comment>
<feature type="domain" description="Thiamine pyrophosphate enzyme N-terminal TPP-binding" evidence="7">
    <location>
        <begin position="11"/>
        <end position="128"/>
    </location>
</feature>
<protein>
    <submittedName>
        <fullName evidence="8">Thiamine pyrophosphate-binding protein</fullName>
    </submittedName>
</protein>
<gene>
    <name evidence="8" type="ORF">AB204_17730</name>
</gene>
<reference evidence="8 9" key="1">
    <citation type="submission" date="2015-06" db="EMBL/GenBank/DDBJ databases">
        <title>Draft Whole-Genome Sequence of the Entomopathogenic Bacterium Xenorhabdus khoisanae.</title>
        <authorList>
            <person name="Naidoo S."/>
            <person name="Featherston J."/>
            <person name="Gray V.M."/>
        </authorList>
    </citation>
    <scope>NUCLEOTIDE SEQUENCE [LARGE SCALE GENOMIC DNA]</scope>
    <source>
        <strain evidence="8 9">MCB</strain>
    </source>
</reference>
<dbReference type="SUPFAM" id="SSF52467">
    <property type="entry name" value="DHS-like NAD/FAD-binding domain"/>
    <property type="match status" value="1"/>
</dbReference>
<dbReference type="OrthoDB" id="9785953at2"/>
<feature type="domain" description="Thiamine pyrophosphate enzyme central" evidence="5">
    <location>
        <begin position="222"/>
        <end position="350"/>
    </location>
</feature>
<dbReference type="GO" id="GO:0009099">
    <property type="term" value="P:L-valine biosynthetic process"/>
    <property type="evidence" value="ECO:0007669"/>
    <property type="project" value="TreeGrafter"/>
</dbReference>
<accession>A0A0J5FN99</accession>
<dbReference type="Proteomes" id="UP000036277">
    <property type="component" value="Unassembled WGS sequence"/>
</dbReference>
<dbReference type="InterPro" id="IPR011766">
    <property type="entry name" value="TPP_enzyme_TPP-bd"/>
</dbReference>
<dbReference type="Pfam" id="PF00205">
    <property type="entry name" value="TPP_enzyme_M"/>
    <property type="match status" value="1"/>
</dbReference>
<dbReference type="EMBL" id="LFCV01000145">
    <property type="protein sequence ID" value="KMJ43776.1"/>
    <property type="molecule type" value="Genomic_DNA"/>
</dbReference>
<dbReference type="InterPro" id="IPR012000">
    <property type="entry name" value="Thiamin_PyroP_enz_cen_dom"/>
</dbReference>
<evidence type="ECO:0000256" key="1">
    <source>
        <dbReference type="ARBA" id="ARBA00001964"/>
    </source>
</evidence>
<evidence type="ECO:0000256" key="4">
    <source>
        <dbReference type="RuleBase" id="RU362132"/>
    </source>
</evidence>
<evidence type="ECO:0000259" key="7">
    <source>
        <dbReference type="Pfam" id="PF02776"/>
    </source>
</evidence>
<dbReference type="InterPro" id="IPR000399">
    <property type="entry name" value="TPP-bd_CS"/>
</dbReference>
<dbReference type="GO" id="GO:0030976">
    <property type="term" value="F:thiamine pyrophosphate binding"/>
    <property type="evidence" value="ECO:0007669"/>
    <property type="project" value="InterPro"/>
</dbReference>
<evidence type="ECO:0000256" key="2">
    <source>
        <dbReference type="ARBA" id="ARBA00007812"/>
    </source>
</evidence>
<dbReference type="InterPro" id="IPR012001">
    <property type="entry name" value="Thiamin_PyroP_enz_TPP-bd_dom"/>
</dbReference>
<organism evidence="8 9">
    <name type="scientific">Xenorhabdus khoisanae</name>
    <dbReference type="NCBI Taxonomy" id="880157"/>
    <lineage>
        <taxon>Bacteria</taxon>
        <taxon>Pseudomonadati</taxon>
        <taxon>Pseudomonadota</taxon>
        <taxon>Gammaproteobacteria</taxon>
        <taxon>Enterobacterales</taxon>
        <taxon>Morganellaceae</taxon>
        <taxon>Xenorhabdus</taxon>
    </lineage>
</organism>
<evidence type="ECO:0000259" key="6">
    <source>
        <dbReference type="Pfam" id="PF02775"/>
    </source>
</evidence>
<dbReference type="PROSITE" id="PS00187">
    <property type="entry name" value="TPP_ENZYMES"/>
    <property type="match status" value="1"/>
</dbReference>
<dbReference type="InterPro" id="IPR029035">
    <property type="entry name" value="DHS-like_NAD/FAD-binding_dom"/>
</dbReference>
<dbReference type="Pfam" id="PF02776">
    <property type="entry name" value="TPP_enzyme_N"/>
    <property type="match status" value="1"/>
</dbReference>
<dbReference type="InterPro" id="IPR029061">
    <property type="entry name" value="THDP-binding"/>
</dbReference>
<dbReference type="InterPro" id="IPR045229">
    <property type="entry name" value="TPP_enz"/>
</dbReference>
<name>A0A0J5FN99_9GAMM</name>
<evidence type="ECO:0000313" key="8">
    <source>
        <dbReference type="EMBL" id="KMJ43776.1"/>
    </source>
</evidence>
<proteinExistence type="inferred from homology"/>
<dbReference type="GO" id="GO:0003984">
    <property type="term" value="F:acetolactate synthase activity"/>
    <property type="evidence" value="ECO:0007669"/>
    <property type="project" value="TreeGrafter"/>
</dbReference>
<dbReference type="SUPFAM" id="SSF52518">
    <property type="entry name" value="Thiamin diphosphate-binding fold (THDP-binding)"/>
    <property type="match status" value="2"/>
</dbReference>
<dbReference type="GO" id="GO:0000287">
    <property type="term" value="F:magnesium ion binding"/>
    <property type="evidence" value="ECO:0007669"/>
    <property type="project" value="InterPro"/>
</dbReference>
<dbReference type="GO" id="GO:0050660">
    <property type="term" value="F:flavin adenine dinucleotide binding"/>
    <property type="evidence" value="ECO:0007669"/>
    <property type="project" value="TreeGrafter"/>
</dbReference>
<comment type="caution">
    <text evidence="8">The sequence shown here is derived from an EMBL/GenBank/DDBJ whole genome shotgun (WGS) entry which is preliminary data.</text>
</comment>
<feature type="domain" description="Thiamine pyrophosphate enzyme TPP-binding" evidence="6">
    <location>
        <begin position="414"/>
        <end position="558"/>
    </location>
</feature>
<dbReference type="STRING" id="880157.AB204_17730"/>
<dbReference type="CDD" id="cd00568">
    <property type="entry name" value="TPP_enzymes"/>
    <property type="match status" value="1"/>
</dbReference>
<dbReference type="GO" id="GO:0005948">
    <property type="term" value="C:acetolactate synthase complex"/>
    <property type="evidence" value="ECO:0007669"/>
    <property type="project" value="TreeGrafter"/>
</dbReference>
<comment type="cofactor">
    <cofactor evidence="1">
        <name>thiamine diphosphate</name>
        <dbReference type="ChEBI" id="CHEBI:58937"/>
    </cofactor>
</comment>
<dbReference type="CDD" id="cd07035">
    <property type="entry name" value="TPP_PYR_POX_like"/>
    <property type="match status" value="1"/>
</dbReference>
<evidence type="ECO:0000259" key="5">
    <source>
        <dbReference type="Pfam" id="PF00205"/>
    </source>
</evidence>
<evidence type="ECO:0000313" key="9">
    <source>
        <dbReference type="Proteomes" id="UP000036277"/>
    </source>
</evidence>
<dbReference type="GO" id="GO:0009097">
    <property type="term" value="P:isoleucine biosynthetic process"/>
    <property type="evidence" value="ECO:0007669"/>
    <property type="project" value="TreeGrafter"/>
</dbReference>
<dbReference type="PANTHER" id="PTHR18968:SF13">
    <property type="entry name" value="ACETOLACTATE SYNTHASE CATALYTIC SUBUNIT, MITOCHONDRIAL"/>
    <property type="match status" value="1"/>
</dbReference>
<keyword evidence="9" id="KW-1185">Reference proteome</keyword>
<keyword evidence="3 4" id="KW-0786">Thiamine pyrophosphate</keyword>
<sequence>MATSDYEYKENGASYILRQLRQLDASHLFMIPGKLINAFMKCYPKDNDSVLDIFPVPVVTACETGAAYMAEGYARVSDTFGVCLVIGGPGVTNTLTGIASAYTDNFPVLLLAGQISSSMEMHNVLQDSTQSGINQRDIFSPVTRAAFEVKAGQPLSRFLRESLRAMKGVEKGPAYLGVSKEVLNEYDENRSDISSNVMDSWQNRPVDIKKISSPEFRTFTVKARRCIILAGLRSKTPETADTLLAFAEKYHFPVVTTLSGKGLFPEDHPLSLGIYGYSGNPRAIEAFKDPELEGIILLGMDTTQWSTMLWSPDLQLPGGTIQVDTNPEYLGKYLDITCGITANSSAFLQAFDEYHHKLLIEGRPEREKWVQHLSTVPRYFPIDFSATGNHARHPASYVSILQEHFPKNGVVSVDSGAHRSFFGHYWIAHRPEAYISATTLGPMGWSIPAGIGASFAAPDRKCMVITGDGCMLMQGMELATASKYQRNILFIVFNNASYAASYFNNKDNRTDLTQIPDYDWCQLAKGLRIDSLCVHSPDELQKYIADIMQQNNPFLIEIKCDNQHATPNREYNKRIRKLLLV</sequence>